<dbReference type="EMBL" id="JAGMWT010000030">
    <property type="protein sequence ID" value="KAH7109818.1"/>
    <property type="molecule type" value="Genomic_DNA"/>
</dbReference>
<evidence type="ECO:0000313" key="3">
    <source>
        <dbReference type="Proteomes" id="UP000700596"/>
    </source>
</evidence>
<dbReference type="OrthoDB" id="8062037at2759"/>
<dbReference type="CDD" id="cd16448">
    <property type="entry name" value="RING-H2"/>
    <property type="match status" value="1"/>
</dbReference>
<sequence>MAENPTLALPHCPDLQDKSLRAASTEAKNKAPVRLETCGDIFHKGCIIAWLKSDVGYACPICNTKLYAPEWALVKIGLFRLPDETRPDFKTALSRLEVVLEGGSVSRNRSASASEDIGTQLTARTIDPRGDYLLAPKSGLSHFHPLGGAKATNNPALRGTSSTAIPTNQISQPLVCNETFMSSARKPNNSQLRSKFQPPKESTLRVSGRCNVEELESHLDGLTMNQNLHPAIPQEQREAPKDPVQNTQKPDTAQPQPPNLSQPNANDSSTPAYRPTDPVPPQLAEAFQNLNTRIQRGIGTCATFEIAEKLVPNTIEAMLRDTPRPIHPDITAYYETFGARARAREELRRQAEIRRELSEEGPSDAPTVHAFVMAYTLAFLAEEILGTEGMVDEIETLSQDSDAFVGVENSASGVTEAGHISPPSQIAHPKPIWSIQDLRALLSIAPPETDSNLRRGGASPNLVPDTIAGKLKSSPGQFFIHGLTLQTLTNSSPALATPSFIPGLQHTGPQSRPSQLHTPEQTLGAQTSTI</sequence>
<feature type="compositionally biased region" description="Polar residues" evidence="1">
    <location>
        <begin position="507"/>
        <end position="530"/>
    </location>
</feature>
<dbReference type="Proteomes" id="UP000700596">
    <property type="component" value="Unassembled WGS sequence"/>
</dbReference>
<feature type="compositionally biased region" description="Polar residues" evidence="1">
    <location>
        <begin position="261"/>
        <end position="271"/>
    </location>
</feature>
<accession>A0A9P9I6N5</accession>
<feature type="region of interest" description="Disordered" evidence="1">
    <location>
        <begin position="499"/>
        <end position="530"/>
    </location>
</feature>
<comment type="caution">
    <text evidence="2">The sequence shown here is derived from an EMBL/GenBank/DDBJ whole genome shotgun (WGS) entry which is preliminary data.</text>
</comment>
<gene>
    <name evidence="2" type="ORF">B0J11DRAFT_512679</name>
</gene>
<dbReference type="Gene3D" id="3.30.40.10">
    <property type="entry name" value="Zinc/RING finger domain, C3HC4 (zinc finger)"/>
    <property type="match status" value="1"/>
</dbReference>
<feature type="region of interest" description="Disordered" evidence="1">
    <location>
        <begin position="236"/>
        <end position="282"/>
    </location>
</feature>
<feature type="region of interest" description="Disordered" evidence="1">
    <location>
        <begin position="183"/>
        <end position="208"/>
    </location>
</feature>
<feature type="compositionally biased region" description="Polar residues" evidence="1">
    <location>
        <begin position="244"/>
        <end position="254"/>
    </location>
</feature>
<proteinExistence type="predicted"/>
<reference evidence="2" key="1">
    <citation type="journal article" date="2021" name="Nat. Commun.">
        <title>Genetic determinants of endophytism in the Arabidopsis root mycobiome.</title>
        <authorList>
            <person name="Mesny F."/>
            <person name="Miyauchi S."/>
            <person name="Thiergart T."/>
            <person name="Pickel B."/>
            <person name="Atanasova L."/>
            <person name="Karlsson M."/>
            <person name="Huettel B."/>
            <person name="Barry K.W."/>
            <person name="Haridas S."/>
            <person name="Chen C."/>
            <person name="Bauer D."/>
            <person name="Andreopoulos W."/>
            <person name="Pangilinan J."/>
            <person name="LaButti K."/>
            <person name="Riley R."/>
            <person name="Lipzen A."/>
            <person name="Clum A."/>
            <person name="Drula E."/>
            <person name="Henrissat B."/>
            <person name="Kohler A."/>
            <person name="Grigoriev I.V."/>
            <person name="Martin F.M."/>
            <person name="Hacquard S."/>
        </authorList>
    </citation>
    <scope>NUCLEOTIDE SEQUENCE</scope>
    <source>
        <strain evidence="2">MPI-CAGE-CH-0243</strain>
    </source>
</reference>
<dbReference type="InterPro" id="IPR013083">
    <property type="entry name" value="Znf_RING/FYVE/PHD"/>
</dbReference>
<keyword evidence="3" id="KW-1185">Reference proteome</keyword>
<evidence type="ECO:0000313" key="2">
    <source>
        <dbReference type="EMBL" id="KAH7109818.1"/>
    </source>
</evidence>
<protein>
    <recommendedName>
        <fullName evidence="4">RING-type domain-containing protein</fullName>
    </recommendedName>
</protein>
<dbReference type="AlphaFoldDB" id="A0A9P9I6N5"/>
<feature type="compositionally biased region" description="Polar residues" evidence="1">
    <location>
        <begin position="183"/>
        <end position="194"/>
    </location>
</feature>
<evidence type="ECO:0008006" key="4">
    <source>
        <dbReference type="Google" id="ProtNLM"/>
    </source>
</evidence>
<name>A0A9P9I6N5_9PLEO</name>
<dbReference type="SUPFAM" id="SSF57850">
    <property type="entry name" value="RING/U-box"/>
    <property type="match status" value="1"/>
</dbReference>
<evidence type="ECO:0000256" key="1">
    <source>
        <dbReference type="SAM" id="MobiDB-lite"/>
    </source>
</evidence>
<organism evidence="2 3">
    <name type="scientific">Dendryphion nanum</name>
    <dbReference type="NCBI Taxonomy" id="256645"/>
    <lineage>
        <taxon>Eukaryota</taxon>
        <taxon>Fungi</taxon>
        <taxon>Dikarya</taxon>
        <taxon>Ascomycota</taxon>
        <taxon>Pezizomycotina</taxon>
        <taxon>Dothideomycetes</taxon>
        <taxon>Pleosporomycetidae</taxon>
        <taxon>Pleosporales</taxon>
        <taxon>Torulaceae</taxon>
        <taxon>Dendryphion</taxon>
    </lineage>
</organism>